<dbReference type="PANTHER" id="PTHR39192">
    <property type="entry name" value="IRON UPTAKE SYSTEM COMPONENT EFEO"/>
    <property type="match status" value="1"/>
</dbReference>
<dbReference type="InterPro" id="IPR008972">
    <property type="entry name" value="Cupredoxin"/>
</dbReference>
<dbReference type="InterPro" id="IPR028096">
    <property type="entry name" value="EfeO_Cupredoxin"/>
</dbReference>
<dbReference type="Pfam" id="PF13473">
    <property type="entry name" value="Cupredoxin_1"/>
    <property type="match status" value="1"/>
</dbReference>
<dbReference type="Gene3D" id="2.60.40.420">
    <property type="entry name" value="Cupredoxins - blue copper proteins"/>
    <property type="match status" value="1"/>
</dbReference>
<gene>
    <name evidence="3" type="ORF">DFR68_101607</name>
</gene>
<dbReference type="InterPro" id="IPR050894">
    <property type="entry name" value="EfeM/EfeO_iron_uptake"/>
</dbReference>
<organism evidence="3 4">
    <name type="scientific">Nocardia mexicana</name>
    <dbReference type="NCBI Taxonomy" id="279262"/>
    <lineage>
        <taxon>Bacteria</taxon>
        <taxon>Bacillati</taxon>
        <taxon>Actinomycetota</taxon>
        <taxon>Actinomycetes</taxon>
        <taxon>Mycobacteriales</taxon>
        <taxon>Nocardiaceae</taxon>
        <taxon>Nocardia</taxon>
    </lineage>
</organism>
<evidence type="ECO:0000313" key="4">
    <source>
        <dbReference type="Proteomes" id="UP000255355"/>
    </source>
</evidence>
<dbReference type="EMBL" id="QQAZ01000001">
    <property type="protein sequence ID" value="RDI55773.1"/>
    <property type="molecule type" value="Genomic_DNA"/>
</dbReference>
<evidence type="ECO:0000259" key="2">
    <source>
        <dbReference type="Pfam" id="PF13473"/>
    </source>
</evidence>
<dbReference type="PROSITE" id="PS51257">
    <property type="entry name" value="PROKAR_LIPOPROTEIN"/>
    <property type="match status" value="1"/>
</dbReference>
<keyword evidence="1" id="KW-0732">Signal</keyword>
<comment type="caution">
    <text evidence="3">The sequence shown here is derived from an EMBL/GenBank/DDBJ whole genome shotgun (WGS) entry which is preliminary data.</text>
</comment>
<dbReference type="Proteomes" id="UP000255355">
    <property type="component" value="Unassembled WGS sequence"/>
</dbReference>
<feature type="signal peptide" evidence="1">
    <location>
        <begin position="1"/>
        <end position="21"/>
    </location>
</feature>
<name>A0A370HEX5_9NOCA</name>
<reference evidence="3 4" key="1">
    <citation type="submission" date="2018-07" db="EMBL/GenBank/DDBJ databases">
        <title>Genomic Encyclopedia of Type Strains, Phase IV (KMG-IV): sequencing the most valuable type-strain genomes for metagenomic binning, comparative biology and taxonomic classification.</title>
        <authorList>
            <person name="Goeker M."/>
        </authorList>
    </citation>
    <scope>NUCLEOTIDE SEQUENCE [LARGE SCALE GENOMIC DNA]</scope>
    <source>
        <strain evidence="3 4">DSM 44952</strain>
    </source>
</reference>
<dbReference type="AlphaFoldDB" id="A0A370HEX5"/>
<sequence>MRTRLLRHAVIALAAAGLAVACTEKGGDDGSGAIAVTNTDDSCELSRTSAPVGAITFEVRNKGTRITEFYLYTPDGKVVSEVEGIGPGLSRSMTVQVTEPGTYSTACKPGMVGAGIRGQFTVTK</sequence>
<dbReference type="OrthoDB" id="7348379at2"/>
<dbReference type="RefSeq" id="WP_068021990.1">
    <property type="nucleotide sequence ID" value="NZ_QQAZ01000001.1"/>
</dbReference>
<proteinExistence type="predicted"/>
<accession>A0A370HEX5</accession>
<dbReference type="PANTHER" id="PTHR39192:SF1">
    <property type="entry name" value="IRON UPTAKE SYSTEM COMPONENT EFEO"/>
    <property type="match status" value="1"/>
</dbReference>
<dbReference type="STRING" id="1210089.GCA_001613165_04170"/>
<evidence type="ECO:0000256" key="1">
    <source>
        <dbReference type="SAM" id="SignalP"/>
    </source>
</evidence>
<feature type="domain" description="EfeO-type cupredoxin-like" evidence="2">
    <location>
        <begin position="13"/>
        <end position="122"/>
    </location>
</feature>
<evidence type="ECO:0000313" key="3">
    <source>
        <dbReference type="EMBL" id="RDI55773.1"/>
    </source>
</evidence>
<protein>
    <submittedName>
        <fullName evidence="3">Cupredoxin-like protein</fullName>
    </submittedName>
</protein>
<keyword evidence="4" id="KW-1185">Reference proteome</keyword>
<dbReference type="SUPFAM" id="SSF49503">
    <property type="entry name" value="Cupredoxins"/>
    <property type="match status" value="1"/>
</dbReference>
<feature type="chain" id="PRO_5017067125" evidence="1">
    <location>
        <begin position="22"/>
        <end position="124"/>
    </location>
</feature>